<dbReference type="OrthoDB" id="2563191at2759"/>
<feature type="region of interest" description="Disordered" evidence="1">
    <location>
        <begin position="249"/>
        <end position="382"/>
    </location>
</feature>
<name>A0A9P6BB30_9AGAM</name>
<gene>
    <name evidence="2" type="ORF">BS47DRAFT_1155855</name>
</gene>
<feature type="compositionally biased region" description="Polar residues" evidence="1">
    <location>
        <begin position="249"/>
        <end position="265"/>
    </location>
</feature>
<sequence>MVMVSWSCHCLNVRLVPQSAPPKERAPVQVDAKFAWVFVGDKGINVVHTQLTLRTRRYIPANGVIGATRQTLLTCLICRIPVYRISSPAESAEDMMDGPVLDANVDLKDPPCSPDGWVEVSMSDCLGDDVAYKVARSGRWSSHFGLVLPDPVESMITSSAPAVLPPVFPQLPESSPIFLPYPYTPADPVFLHLSAWAQNVSDNARNRAQAELNEFAQRKFDEFTELDRNLRREVDLIWANWRAAWQSQTANKVTRTDRANSSSALHRSPPEPAVSIKDFNSMPSPPSARSPTSSRPTSRVVSSSSLLSNSRGQMSPTSEHRPRSYTRDTPSTSNPHSPADLSSGPRGSEYAPDNQNLRDHPLDCYPRIQPMSHALLPPRSRS</sequence>
<proteinExistence type="predicted"/>
<evidence type="ECO:0000313" key="2">
    <source>
        <dbReference type="EMBL" id="KAF9519556.1"/>
    </source>
</evidence>
<dbReference type="Proteomes" id="UP000886523">
    <property type="component" value="Unassembled WGS sequence"/>
</dbReference>
<dbReference type="AlphaFoldDB" id="A0A9P6BB30"/>
<reference evidence="2" key="1">
    <citation type="journal article" date="2020" name="Nat. Commun.">
        <title>Large-scale genome sequencing of mycorrhizal fungi provides insights into the early evolution of symbiotic traits.</title>
        <authorList>
            <person name="Miyauchi S."/>
            <person name="Kiss E."/>
            <person name="Kuo A."/>
            <person name="Drula E."/>
            <person name="Kohler A."/>
            <person name="Sanchez-Garcia M."/>
            <person name="Morin E."/>
            <person name="Andreopoulos B."/>
            <person name="Barry K.W."/>
            <person name="Bonito G."/>
            <person name="Buee M."/>
            <person name="Carver A."/>
            <person name="Chen C."/>
            <person name="Cichocki N."/>
            <person name="Clum A."/>
            <person name="Culley D."/>
            <person name="Crous P.W."/>
            <person name="Fauchery L."/>
            <person name="Girlanda M."/>
            <person name="Hayes R.D."/>
            <person name="Keri Z."/>
            <person name="LaButti K."/>
            <person name="Lipzen A."/>
            <person name="Lombard V."/>
            <person name="Magnuson J."/>
            <person name="Maillard F."/>
            <person name="Murat C."/>
            <person name="Nolan M."/>
            <person name="Ohm R.A."/>
            <person name="Pangilinan J."/>
            <person name="Pereira M.F."/>
            <person name="Perotto S."/>
            <person name="Peter M."/>
            <person name="Pfister S."/>
            <person name="Riley R."/>
            <person name="Sitrit Y."/>
            <person name="Stielow J.B."/>
            <person name="Szollosi G."/>
            <person name="Zifcakova L."/>
            <person name="Stursova M."/>
            <person name="Spatafora J.W."/>
            <person name="Tedersoo L."/>
            <person name="Vaario L.M."/>
            <person name="Yamada A."/>
            <person name="Yan M."/>
            <person name="Wang P."/>
            <person name="Xu J."/>
            <person name="Bruns T."/>
            <person name="Baldrian P."/>
            <person name="Vilgalys R."/>
            <person name="Dunand C."/>
            <person name="Henrissat B."/>
            <person name="Grigoriev I.V."/>
            <person name="Hibbett D."/>
            <person name="Nagy L.G."/>
            <person name="Martin F.M."/>
        </authorList>
    </citation>
    <scope>NUCLEOTIDE SEQUENCE</scope>
    <source>
        <strain evidence="2">UP504</strain>
    </source>
</reference>
<organism evidence="2 3">
    <name type="scientific">Hydnum rufescens UP504</name>
    <dbReference type="NCBI Taxonomy" id="1448309"/>
    <lineage>
        <taxon>Eukaryota</taxon>
        <taxon>Fungi</taxon>
        <taxon>Dikarya</taxon>
        <taxon>Basidiomycota</taxon>
        <taxon>Agaricomycotina</taxon>
        <taxon>Agaricomycetes</taxon>
        <taxon>Cantharellales</taxon>
        <taxon>Hydnaceae</taxon>
        <taxon>Hydnum</taxon>
    </lineage>
</organism>
<comment type="caution">
    <text evidence="2">The sequence shown here is derived from an EMBL/GenBank/DDBJ whole genome shotgun (WGS) entry which is preliminary data.</text>
</comment>
<feature type="compositionally biased region" description="Polar residues" evidence="1">
    <location>
        <begin position="327"/>
        <end position="336"/>
    </location>
</feature>
<evidence type="ECO:0000256" key="1">
    <source>
        <dbReference type="SAM" id="MobiDB-lite"/>
    </source>
</evidence>
<protein>
    <submittedName>
        <fullName evidence="2">Uncharacterized protein</fullName>
    </submittedName>
</protein>
<dbReference type="EMBL" id="MU128917">
    <property type="protein sequence ID" value="KAF9519556.1"/>
    <property type="molecule type" value="Genomic_DNA"/>
</dbReference>
<keyword evidence="3" id="KW-1185">Reference proteome</keyword>
<feature type="compositionally biased region" description="Low complexity" evidence="1">
    <location>
        <begin position="289"/>
        <end position="311"/>
    </location>
</feature>
<evidence type="ECO:0000313" key="3">
    <source>
        <dbReference type="Proteomes" id="UP000886523"/>
    </source>
</evidence>
<accession>A0A9P6BB30</accession>